<accession>A0ABN9S7Q5</accession>
<dbReference type="Proteomes" id="UP001189429">
    <property type="component" value="Unassembled WGS sequence"/>
</dbReference>
<protein>
    <recommendedName>
        <fullName evidence="2">Endonuclease/exonuclease/phosphatase domain-containing protein</fullName>
    </recommendedName>
</protein>
<dbReference type="InterPro" id="IPR036691">
    <property type="entry name" value="Endo/exonu/phosph_ase_sf"/>
</dbReference>
<evidence type="ECO:0000256" key="1">
    <source>
        <dbReference type="SAM" id="MobiDB-lite"/>
    </source>
</evidence>
<evidence type="ECO:0000313" key="3">
    <source>
        <dbReference type="EMBL" id="CAK0827819.1"/>
    </source>
</evidence>
<feature type="compositionally biased region" description="Polar residues" evidence="1">
    <location>
        <begin position="362"/>
        <end position="374"/>
    </location>
</feature>
<gene>
    <name evidence="3" type="ORF">PCOR1329_LOCUS27251</name>
</gene>
<feature type="non-terminal residue" evidence="3">
    <location>
        <position position="1"/>
    </location>
</feature>
<name>A0ABN9S7Q5_9DINO</name>
<proteinExistence type="predicted"/>
<reference evidence="3" key="1">
    <citation type="submission" date="2023-10" db="EMBL/GenBank/DDBJ databases">
        <authorList>
            <person name="Chen Y."/>
            <person name="Shah S."/>
            <person name="Dougan E. K."/>
            <person name="Thang M."/>
            <person name="Chan C."/>
        </authorList>
    </citation>
    <scope>NUCLEOTIDE SEQUENCE [LARGE SCALE GENOMIC DNA]</scope>
</reference>
<feature type="region of interest" description="Disordered" evidence="1">
    <location>
        <begin position="362"/>
        <end position="386"/>
    </location>
</feature>
<dbReference type="Pfam" id="PF03372">
    <property type="entry name" value="Exo_endo_phos"/>
    <property type="match status" value="1"/>
</dbReference>
<comment type="caution">
    <text evidence="3">The sequence shown here is derived from an EMBL/GenBank/DDBJ whole genome shotgun (WGS) entry which is preliminary data.</text>
</comment>
<organism evidence="3 4">
    <name type="scientific">Prorocentrum cordatum</name>
    <dbReference type="NCBI Taxonomy" id="2364126"/>
    <lineage>
        <taxon>Eukaryota</taxon>
        <taxon>Sar</taxon>
        <taxon>Alveolata</taxon>
        <taxon>Dinophyceae</taxon>
        <taxon>Prorocentrales</taxon>
        <taxon>Prorocentraceae</taxon>
        <taxon>Prorocentrum</taxon>
    </lineage>
</organism>
<dbReference type="Gene3D" id="3.60.10.10">
    <property type="entry name" value="Endonuclease/exonuclease/phosphatase"/>
    <property type="match status" value="1"/>
</dbReference>
<evidence type="ECO:0000313" key="4">
    <source>
        <dbReference type="Proteomes" id="UP001189429"/>
    </source>
</evidence>
<sequence>PMPPAARLLRAGRGGGAAARATAAPAFRPLGCPRQEGAPAARRTAALPVTCAAGPAHFELWCFNLRTEFKDQDDGPNGWGFRREAVADLIRARQPAVVCVQEATPGMLDFLVSRTGEGSYSWVGTSRSLKTGDEMAGFLYNRRCMDLVVHHTLWLAADGTPRGTPGWDAMYPRTLETAVFRLRAANGDGQLQQAGLVRLLNTHFDHVGVQARKKSAEFIAKAIEVGTLEWPQCVQIVTGDFNNIKINNEVYDILARPQTGLLDTARQVVLPQDTVPFTLHKFQGLDFDPVRGDGTVELSAGPTSELDAQHIDWILFRNGDDLQLEAASYEVMTDRVAGGGPYVSDHFPVGVVFNITRRTASTDAVQHGSQTGDTSDGPITPHRSRL</sequence>
<dbReference type="InterPro" id="IPR005135">
    <property type="entry name" value="Endo/exonuclease/phosphatase"/>
</dbReference>
<feature type="domain" description="Endonuclease/exonuclease/phosphatase" evidence="2">
    <location>
        <begin position="74"/>
        <end position="346"/>
    </location>
</feature>
<dbReference type="EMBL" id="CAUYUJ010009839">
    <property type="protein sequence ID" value="CAK0827819.1"/>
    <property type="molecule type" value="Genomic_DNA"/>
</dbReference>
<evidence type="ECO:0000259" key="2">
    <source>
        <dbReference type="Pfam" id="PF03372"/>
    </source>
</evidence>
<dbReference type="SUPFAM" id="SSF56219">
    <property type="entry name" value="DNase I-like"/>
    <property type="match status" value="1"/>
</dbReference>
<keyword evidence="4" id="KW-1185">Reference proteome</keyword>